<keyword evidence="1" id="KW-1133">Transmembrane helix</keyword>
<keyword evidence="1" id="KW-0472">Membrane</keyword>
<accession>C8PEA1</accession>
<proteinExistence type="predicted"/>
<reference evidence="2 3" key="1">
    <citation type="submission" date="2009-07" db="EMBL/GenBank/DDBJ databases">
        <authorList>
            <person name="Madupu R."/>
            <person name="Sebastian Y."/>
            <person name="Durkin A.S."/>
            <person name="Torralba M."/>
            <person name="Methe B."/>
            <person name="Sutton G.G."/>
            <person name="Strausberg R.L."/>
            <person name="Nelson K.E."/>
        </authorList>
    </citation>
    <scope>NUCLEOTIDE SEQUENCE [LARGE SCALE GENOMIC DNA]</scope>
    <source>
        <strain evidence="2 3">RM3268</strain>
    </source>
</reference>
<evidence type="ECO:0000313" key="3">
    <source>
        <dbReference type="Proteomes" id="UP000005709"/>
    </source>
</evidence>
<evidence type="ECO:0000313" key="2">
    <source>
        <dbReference type="EMBL" id="EEV18974.1"/>
    </source>
</evidence>
<dbReference type="EMBL" id="ACYG01000005">
    <property type="protein sequence ID" value="EEV18974.1"/>
    <property type="molecule type" value="Genomic_DNA"/>
</dbReference>
<dbReference type="RefSeq" id="WP_005869273.1">
    <property type="nucleotide sequence ID" value="NZ_ACYG01000005.1"/>
</dbReference>
<feature type="transmembrane region" description="Helical" evidence="1">
    <location>
        <begin position="12"/>
        <end position="38"/>
    </location>
</feature>
<keyword evidence="3" id="KW-1185">Reference proteome</keyword>
<evidence type="ECO:0000256" key="1">
    <source>
        <dbReference type="SAM" id="Phobius"/>
    </source>
</evidence>
<dbReference type="AlphaFoldDB" id="C8PEA1"/>
<protein>
    <submittedName>
        <fullName evidence="2">Uncharacterized protein</fullName>
    </submittedName>
</protein>
<dbReference type="Proteomes" id="UP000005709">
    <property type="component" value="Unassembled WGS sequence"/>
</dbReference>
<gene>
    <name evidence="2" type="ORF">CAMGR0001_2452</name>
</gene>
<sequence length="42" mass="4876">MYDFIDLTKLTIFINSFMAVVIVFFAVIKQVTVALDIFKNMD</sequence>
<comment type="caution">
    <text evidence="2">The sequence shown here is derived from an EMBL/GenBank/DDBJ whole genome shotgun (WGS) entry which is preliminary data.</text>
</comment>
<keyword evidence="1" id="KW-0812">Transmembrane</keyword>
<name>C8PEA1_9BACT</name>
<organism evidence="2 3">
    <name type="scientific">Campylobacter gracilis RM3268</name>
    <dbReference type="NCBI Taxonomy" id="553220"/>
    <lineage>
        <taxon>Bacteria</taxon>
        <taxon>Pseudomonadati</taxon>
        <taxon>Campylobacterota</taxon>
        <taxon>Epsilonproteobacteria</taxon>
        <taxon>Campylobacterales</taxon>
        <taxon>Campylobacteraceae</taxon>
        <taxon>Campylobacter</taxon>
    </lineage>
</organism>